<dbReference type="Proteomes" id="UP000245119">
    <property type="component" value="Linkage Group LG12"/>
</dbReference>
<dbReference type="GO" id="GO:0017150">
    <property type="term" value="F:tRNA dihydrouridine synthase activity"/>
    <property type="evidence" value="ECO:0007669"/>
    <property type="project" value="InterPro"/>
</dbReference>
<feature type="domain" description="DRBM" evidence="6">
    <location>
        <begin position="355"/>
        <end position="420"/>
    </location>
</feature>
<dbReference type="STRING" id="400727.A0A2T7NJD2"/>
<evidence type="ECO:0000313" key="7">
    <source>
        <dbReference type="EMBL" id="PVD21268.1"/>
    </source>
</evidence>
<keyword evidence="5" id="KW-0560">Oxidoreductase</keyword>
<dbReference type="Gene3D" id="3.30.160.20">
    <property type="match status" value="1"/>
</dbReference>
<keyword evidence="2" id="KW-0285">Flavoprotein</keyword>
<dbReference type="InterPro" id="IPR044463">
    <property type="entry name" value="DUS2_DSRM"/>
</dbReference>
<dbReference type="PANTHER" id="PTHR45936">
    <property type="entry name" value="TRNA-DIHYDROURIDINE(20) SYNTHASE [NAD(P)+]-LIKE"/>
    <property type="match status" value="1"/>
</dbReference>
<dbReference type="InterPro" id="IPR014720">
    <property type="entry name" value="dsRBD_dom"/>
</dbReference>
<dbReference type="Gene3D" id="3.20.20.70">
    <property type="entry name" value="Aldolase class I"/>
    <property type="match status" value="1"/>
</dbReference>
<evidence type="ECO:0000256" key="4">
    <source>
        <dbReference type="ARBA" id="ARBA00022694"/>
    </source>
</evidence>
<evidence type="ECO:0000256" key="1">
    <source>
        <dbReference type="ARBA" id="ARBA00001917"/>
    </source>
</evidence>
<dbReference type="GO" id="GO:0000049">
    <property type="term" value="F:tRNA binding"/>
    <property type="evidence" value="ECO:0007669"/>
    <property type="project" value="InterPro"/>
</dbReference>
<protein>
    <recommendedName>
        <fullName evidence="6">DRBM domain-containing protein</fullName>
    </recommendedName>
</protein>
<comment type="cofactor">
    <cofactor evidence="1">
        <name>FMN</name>
        <dbReference type="ChEBI" id="CHEBI:58210"/>
    </cofactor>
</comment>
<dbReference type="CDD" id="cd19871">
    <property type="entry name" value="DSRM_DUS2L"/>
    <property type="match status" value="1"/>
</dbReference>
<keyword evidence="3" id="KW-0288">FMN</keyword>
<dbReference type="AlphaFoldDB" id="A0A2T7NJD2"/>
<sequence length="527" mass="60296">MVRVCTLPMRLLALDYGADLVYCEEIIDRKLLLSQRIENGVLGTIDFVMSDGTIVFRTCPQEKGKVIFQLGTSDAKRALAAARMVEKDVAGIDINMGCPKEFSIKGGMGCALLTQPEKVKRILTTLVEGLSIPVTCKIRVLPDLDKTIELAKLIESTKVAALAVHGRKRDERPHHKNRNHFIQAIASALAIPVIANGGSREILQFQDIEKFRIETGASSVMIARAAEWNCSIFRKEGMIPLYDVVRQYLRYAFKYDNNEINTKYCLLQMMHESMDMPEGQGTLSVKSMDEISTVWGMTEEYDQVQKDRKEQESLIKQQKDEVGCGFKRRKADDGVILIELPVKFDRRCYLPAMSPKQSLHEWCRKCCFMSPVYKTEEHAEDRSFHCRVLVDDKWYTTPFWEKKKQFAEQAAAMCCLLVHGIHDGRIKEPDDQTPEMRQEWHRVASAQIQEETLLMTANAEANVKRQDENKECFVTLETQLLKASSWDCHKTQKYPEESKKSEEDDLKVAKTMANENPLECYYTADFT</sequence>
<dbReference type="PANTHER" id="PTHR45936:SF1">
    <property type="entry name" value="TRNA-DIHYDROURIDINE(20) SYNTHASE [NAD(P)+]-LIKE"/>
    <property type="match status" value="1"/>
</dbReference>
<name>A0A2T7NJD2_POMCA</name>
<gene>
    <name evidence="7" type="ORF">C0Q70_19439</name>
</gene>
<dbReference type="CDD" id="cd02801">
    <property type="entry name" value="DUS_like_FMN"/>
    <property type="match status" value="1"/>
</dbReference>
<comment type="caution">
    <text evidence="7">The sequence shown here is derived from an EMBL/GenBank/DDBJ whole genome shotgun (WGS) entry which is preliminary data.</text>
</comment>
<dbReference type="OrthoDB" id="10262250at2759"/>
<dbReference type="GO" id="GO:0005737">
    <property type="term" value="C:cytoplasm"/>
    <property type="evidence" value="ECO:0007669"/>
    <property type="project" value="TreeGrafter"/>
</dbReference>
<keyword evidence="4" id="KW-0819">tRNA processing</keyword>
<keyword evidence="8" id="KW-1185">Reference proteome</keyword>
<dbReference type="InterPro" id="IPR018517">
    <property type="entry name" value="tRNA_hU_synthase_CS"/>
</dbReference>
<dbReference type="Pfam" id="PF00035">
    <property type="entry name" value="dsrm"/>
    <property type="match status" value="1"/>
</dbReference>
<dbReference type="Pfam" id="PF01207">
    <property type="entry name" value="Dus"/>
    <property type="match status" value="1"/>
</dbReference>
<dbReference type="InterPro" id="IPR052582">
    <property type="entry name" value="tRNA-DUS-like"/>
</dbReference>
<organism evidence="7 8">
    <name type="scientific">Pomacea canaliculata</name>
    <name type="common">Golden apple snail</name>
    <dbReference type="NCBI Taxonomy" id="400727"/>
    <lineage>
        <taxon>Eukaryota</taxon>
        <taxon>Metazoa</taxon>
        <taxon>Spiralia</taxon>
        <taxon>Lophotrochozoa</taxon>
        <taxon>Mollusca</taxon>
        <taxon>Gastropoda</taxon>
        <taxon>Caenogastropoda</taxon>
        <taxon>Architaenioglossa</taxon>
        <taxon>Ampullarioidea</taxon>
        <taxon>Ampullariidae</taxon>
        <taxon>Pomacea</taxon>
    </lineage>
</organism>
<proteinExistence type="predicted"/>
<evidence type="ECO:0000256" key="3">
    <source>
        <dbReference type="ARBA" id="ARBA00022643"/>
    </source>
</evidence>
<dbReference type="InterPro" id="IPR013785">
    <property type="entry name" value="Aldolase_TIM"/>
</dbReference>
<evidence type="ECO:0000256" key="2">
    <source>
        <dbReference type="ARBA" id="ARBA00022630"/>
    </source>
</evidence>
<accession>A0A2T7NJD2</accession>
<evidence type="ECO:0000313" key="8">
    <source>
        <dbReference type="Proteomes" id="UP000245119"/>
    </source>
</evidence>
<dbReference type="SMART" id="SM00358">
    <property type="entry name" value="DSRM"/>
    <property type="match status" value="1"/>
</dbReference>
<evidence type="ECO:0000259" key="6">
    <source>
        <dbReference type="SMART" id="SM00358"/>
    </source>
</evidence>
<dbReference type="GO" id="GO:0050660">
    <property type="term" value="F:flavin adenine dinucleotide binding"/>
    <property type="evidence" value="ECO:0007669"/>
    <property type="project" value="InterPro"/>
</dbReference>
<dbReference type="InterPro" id="IPR035587">
    <property type="entry name" value="DUS-like_FMN-bd"/>
</dbReference>
<dbReference type="PROSITE" id="PS01136">
    <property type="entry name" value="UPF0034"/>
    <property type="match status" value="1"/>
</dbReference>
<dbReference type="EMBL" id="PZQS01000012">
    <property type="protein sequence ID" value="PVD21268.1"/>
    <property type="molecule type" value="Genomic_DNA"/>
</dbReference>
<evidence type="ECO:0000256" key="5">
    <source>
        <dbReference type="ARBA" id="ARBA00023002"/>
    </source>
</evidence>
<reference evidence="7 8" key="1">
    <citation type="submission" date="2018-04" db="EMBL/GenBank/DDBJ databases">
        <title>The genome of golden apple snail Pomacea canaliculata provides insight into stress tolerance and invasive adaptation.</title>
        <authorList>
            <person name="Liu C."/>
            <person name="Liu B."/>
            <person name="Ren Y."/>
            <person name="Zhang Y."/>
            <person name="Wang H."/>
            <person name="Li S."/>
            <person name="Jiang F."/>
            <person name="Yin L."/>
            <person name="Zhang G."/>
            <person name="Qian W."/>
            <person name="Fan W."/>
        </authorList>
    </citation>
    <scope>NUCLEOTIDE SEQUENCE [LARGE SCALE GENOMIC DNA]</scope>
    <source>
        <strain evidence="7">SZHN2017</strain>
        <tissue evidence="7">Muscle</tissue>
    </source>
</reference>
<dbReference type="SUPFAM" id="SSF51395">
    <property type="entry name" value="FMN-linked oxidoreductases"/>
    <property type="match status" value="1"/>
</dbReference>
<dbReference type="SUPFAM" id="SSF54768">
    <property type="entry name" value="dsRNA-binding domain-like"/>
    <property type="match status" value="1"/>
</dbReference>